<evidence type="ECO:0000313" key="9">
    <source>
        <dbReference type="EMBL" id="KTC77368.1"/>
    </source>
</evidence>
<feature type="active site" description="Proton donor" evidence="8">
    <location>
        <position position="36"/>
    </location>
</feature>
<dbReference type="Proteomes" id="UP000054695">
    <property type="component" value="Unassembled WGS sequence"/>
</dbReference>
<evidence type="ECO:0000313" key="10">
    <source>
        <dbReference type="Proteomes" id="UP000054695"/>
    </source>
</evidence>
<dbReference type="InterPro" id="IPR042176">
    <property type="entry name" value="Pantoate_ligase_C"/>
</dbReference>
<comment type="pathway">
    <text evidence="1 8">Cofactor biosynthesis; (R)-pantothenate biosynthesis; (R)-pantothenate from (R)-pantoate and beta-alanine: step 1/1.</text>
</comment>
<dbReference type="PANTHER" id="PTHR21299:SF1">
    <property type="entry name" value="PANTOATE--BETA-ALANINE LIGASE"/>
    <property type="match status" value="1"/>
</dbReference>
<feature type="binding site" evidence="8">
    <location>
        <position position="60"/>
    </location>
    <ligand>
        <name>beta-alanine</name>
        <dbReference type="ChEBI" id="CHEBI:57966"/>
    </ligand>
</feature>
<feature type="binding site" evidence="8">
    <location>
        <begin position="146"/>
        <end position="149"/>
    </location>
    <ligand>
        <name>ATP</name>
        <dbReference type="ChEBI" id="CHEBI:30616"/>
    </ligand>
</feature>
<keyword evidence="10" id="KW-1185">Reference proteome</keyword>
<comment type="similarity">
    <text evidence="2 8">Belongs to the pantothenate synthetase family.</text>
</comment>
<dbReference type="GO" id="GO:0005524">
    <property type="term" value="F:ATP binding"/>
    <property type="evidence" value="ECO:0007669"/>
    <property type="project" value="UniProtKB-KW"/>
</dbReference>
<sequence length="254" mass="29231">MHVFHNLDEWLRFRNSLSNELTLGFAPTMGNLHAGHASLFLASQKENDHTASSLFINPTQFNQAEDFKHYPRTLEADLKIMEDSGVDFCILPDEKSIYADGYNYQVHERQLCQLMEGAYRPGHFNGVLTVVMKLLNLVKPHRAYFGEKDYQQYLLIQGMAKAFFMDIEIKVCPTIREASGLAYSSRNNRLNKEQKTLAEEFAALFQQKKLTCAQIIKELTAKGMTVEYVEEHQNRRFAAIRIGDIRLIDNYLLG</sequence>
<comment type="miscellaneous">
    <text evidence="8">The reaction proceeds by a bi uni uni bi ping pong mechanism.</text>
</comment>
<dbReference type="SUPFAM" id="SSF52374">
    <property type="entry name" value="Nucleotidylyl transferase"/>
    <property type="match status" value="1"/>
</dbReference>
<keyword evidence="8" id="KW-0963">Cytoplasm</keyword>
<evidence type="ECO:0000256" key="6">
    <source>
        <dbReference type="ARBA" id="ARBA00022840"/>
    </source>
</evidence>
<feature type="binding site" evidence="8">
    <location>
        <position position="175"/>
    </location>
    <ligand>
        <name>ATP</name>
        <dbReference type="ChEBI" id="CHEBI:30616"/>
    </ligand>
</feature>
<dbReference type="EC" id="6.3.2.1" evidence="8"/>
<dbReference type="Gene3D" id="3.30.1300.10">
    <property type="entry name" value="Pantoate-beta-alanine ligase, C-terminal domain"/>
    <property type="match status" value="1"/>
</dbReference>
<gene>
    <name evidence="8 9" type="primary">panC</name>
    <name evidence="9" type="ORF">Lboz_0321</name>
</gene>
<dbReference type="EMBL" id="LNXU01000002">
    <property type="protein sequence ID" value="KTC77368.1"/>
    <property type="molecule type" value="Genomic_DNA"/>
</dbReference>
<dbReference type="OrthoDB" id="9773087at2"/>
<comment type="subunit">
    <text evidence="8">Homodimer.</text>
</comment>
<dbReference type="InterPro" id="IPR014729">
    <property type="entry name" value="Rossmann-like_a/b/a_fold"/>
</dbReference>
<proteinExistence type="inferred from homology"/>
<evidence type="ECO:0000256" key="7">
    <source>
        <dbReference type="ARBA" id="ARBA00048258"/>
    </source>
</evidence>
<dbReference type="AlphaFoldDB" id="A0A0W0S1V9"/>
<keyword evidence="4 8" id="KW-0566">Pantothenate biosynthesis</keyword>
<dbReference type="Pfam" id="PF02569">
    <property type="entry name" value="Pantoate_ligase"/>
    <property type="match status" value="1"/>
</dbReference>
<dbReference type="NCBIfam" id="TIGR00018">
    <property type="entry name" value="panC"/>
    <property type="match status" value="1"/>
</dbReference>
<name>A0A0W0S1V9_LEGBO</name>
<dbReference type="HAMAP" id="MF_00158">
    <property type="entry name" value="PanC"/>
    <property type="match status" value="1"/>
</dbReference>
<dbReference type="UniPathway" id="UPA00028">
    <property type="reaction ID" value="UER00005"/>
</dbReference>
<evidence type="ECO:0000256" key="4">
    <source>
        <dbReference type="ARBA" id="ARBA00022655"/>
    </source>
</evidence>
<dbReference type="PANTHER" id="PTHR21299">
    <property type="entry name" value="CYTIDYLATE KINASE/PANTOATE-BETA-ALANINE LIGASE"/>
    <property type="match status" value="1"/>
</dbReference>
<evidence type="ECO:0000256" key="8">
    <source>
        <dbReference type="HAMAP-Rule" id="MF_00158"/>
    </source>
</evidence>
<dbReference type="GO" id="GO:0004592">
    <property type="term" value="F:pantoate-beta-alanine ligase activity"/>
    <property type="evidence" value="ECO:0007669"/>
    <property type="project" value="UniProtKB-UniRule"/>
</dbReference>
<evidence type="ECO:0000256" key="5">
    <source>
        <dbReference type="ARBA" id="ARBA00022741"/>
    </source>
</evidence>
<feature type="binding site" evidence="8">
    <location>
        <begin position="29"/>
        <end position="36"/>
    </location>
    <ligand>
        <name>ATP</name>
        <dbReference type="ChEBI" id="CHEBI:30616"/>
    </ligand>
</feature>
<comment type="function">
    <text evidence="8">Catalyzes the condensation of pantoate with beta-alanine in an ATP-dependent reaction via a pantoyl-adenylate intermediate.</text>
</comment>
<dbReference type="InterPro" id="IPR003721">
    <property type="entry name" value="Pantoate_ligase"/>
</dbReference>
<evidence type="ECO:0000256" key="3">
    <source>
        <dbReference type="ARBA" id="ARBA00022598"/>
    </source>
</evidence>
<accession>A0A0W0S1V9</accession>
<feature type="binding site" evidence="8">
    <location>
        <begin position="183"/>
        <end position="186"/>
    </location>
    <ligand>
        <name>ATP</name>
        <dbReference type="ChEBI" id="CHEBI:30616"/>
    </ligand>
</feature>
<keyword evidence="5 8" id="KW-0547">Nucleotide-binding</keyword>
<reference evidence="9 10" key="1">
    <citation type="submission" date="2015-11" db="EMBL/GenBank/DDBJ databases">
        <title>Genomic analysis of 38 Legionella species identifies large and diverse effector repertoires.</title>
        <authorList>
            <person name="Burstein D."/>
            <person name="Amaro F."/>
            <person name="Zusman T."/>
            <person name="Lifshitz Z."/>
            <person name="Cohen O."/>
            <person name="Gilbert J.A."/>
            <person name="Pupko T."/>
            <person name="Shuman H.A."/>
            <person name="Segal G."/>
        </authorList>
    </citation>
    <scope>NUCLEOTIDE SEQUENCE [LARGE SCALE GENOMIC DNA]</scope>
    <source>
        <strain evidence="9 10">WIGA</strain>
    </source>
</reference>
<keyword evidence="3 8" id="KW-0436">Ligase</keyword>
<feature type="binding site" evidence="8">
    <location>
        <position position="152"/>
    </location>
    <ligand>
        <name>(R)-pantoate</name>
        <dbReference type="ChEBI" id="CHEBI:15980"/>
    </ligand>
</feature>
<evidence type="ECO:0000256" key="2">
    <source>
        <dbReference type="ARBA" id="ARBA00009256"/>
    </source>
</evidence>
<dbReference type="Gene3D" id="3.40.50.620">
    <property type="entry name" value="HUPs"/>
    <property type="match status" value="1"/>
</dbReference>
<comment type="catalytic activity">
    <reaction evidence="7 8">
        <text>(R)-pantoate + beta-alanine + ATP = (R)-pantothenate + AMP + diphosphate + H(+)</text>
        <dbReference type="Rhea" id="RHEA:10912"/>
        <dbReference type="ChEBI" id="CHEBI:15378"/>
        <dbReference type="ChEBI" id="CHEBI:15980"/>
        <dbReference type="ChEBI" id="CHEBI:29032"/>
        <dbReference type="ChEBI" id="CHEBI:30616"/>
        <dbReference type="ChEBI" id="CHEBI:33019"/>
        <dbReference type="ChEBI" id="CHEBI:57966"/>
        <dbReference type="ChEBI" id="CHEBI:456215"/>
        <dbReference type="EC" id="6.3.2.1"/>
    </reaction>
</comment>
<evidence type="ECO:0000256" key="1">
    <source>
        <dbReference type="ARBA" id="ARBA00004990"/>
    </source>
</evidence>
<comment type="subcellular location">
    <subcellularLocation>
        <location evidence="8">Cytoplasm</location>
    </subcellularLocation>
</comment>
<dbReference type="STRING" id="447.Lboz_0321"/>
<dbReference type="PATRIC" id="fig|447.4.peg.348"/>
<dbReference type="GO" id="GO:0005829">
    <property type="term" value="C:cytosol"/>
    <property type="evidence" value="ECO:0007669"/>
    <property type="project" value="TreeGrafter"/>
</dbReference>
<protein>
    <recommendedName>
        <fullName evidence="8">Pantothenate synthetase</fullName>
        <shortName evidence="8">PS</shortName>
        <ecNumber evidence="8">6.3.2.1</ecNumber>
    </recommendedName>
    <alternativeName>
        <fullName evidence="8">Pantoate--beta-alanine ligase</fullName>
    </alternativeName>
    <alternativeName>
        <fullName evidence="8">Pantoate-activating enzyme</fullName>
    </alternativeName>
</protein>
<organism evidence="9 10">
    <name type="scientific">Legionella bozemanae</name>
    <name type="common">Fluoribacter bozemanae</name>
    <dbReference type="NCBI Taxonomy" id="447"/>
    <lineage>
        <taxon>Bacteria</taxon>
        <taxon>Pseudomonadati</taxon>
        <taxon>Pseudomonadota</taxon>
        <taxon>Gammaproteobacteria</taxon>
        <taxon>Legionellales</taxon>
        <taxon>Legionellaceae</taxon>
        <taxon>Legionella</taxon>
    </lineage>
</organism>
<dbReference type="GO" id="GO:0015940">
    <property type="term" value="P:pantothenate biosynthetic process"/>
    <property type="evidence" value="ECO:0007669"/>
    <property type="project" value="UniProtKB-UniRule"/>
</dbReference>
<feature type="binding site" evidence="8">
    <location>
        <position position="60"/>
    </location>
    <ligand>
        <name>(R)-pantoate</name>
        <dbReference type="ChEBI" id="CHEBI:15980"/>
    </ligand>
</feature>
<dbReference type="RefSeq" id="WP_058458018.1">
    <property type="nucleotide sequence ID" value="NZ_CAAAIY010000003.1"/>
</dbReference>
<keyword evidence="6 8" id="KW-0067">ATP-binding</keyword>
<comment type="caution">
    <text evidence="9">The sequence shown here is derived from an EMBL/GenBank/DDBJ whole genome shotgun (WGS) entry which is preliminary data.</text>
</comment>